<dbReference type="Pfam" id="PF06110">
    <property type="entry name" value="TXD17-like_Trx"/>
    <property type="match status" value="1"/>
</dbReference>
<dbReference type="EMBL" id="ML170158">
    <property type="protein sequence ID" value="TDL28083.1"/>
    <property type="molecule type" value="Genomic_DNA"/>
</dbReference>
<feature type="domain" description="Thioredoxin" evidence="1">
    <location>
        <begin position="14"/>
        <end position="65"/>
    </location>
</feature>
<evidence type="ECO:0000313" key="2">
    <source>
        <dbReference type="EMBL" id="TDL28083.1"/>
    </source>
</evidence>
<evidence type="ECO:0000259" key="1">
    <source>
        <dbReference type="Pfam" id="PF06110"/>
    </source>
</evidence>
<reference evidence="2 3" key="1">
    <citation type="submission" date="2018-06" db="EMBL/GenBank/DDBJ databases">
        <title>A transcriptomic atlas of mushroom development highlights an independent origin of complex multicellularity.</title>
        <authorList>
            <consortium name="DOE Joint Genome Institute"/>
            <person name="Krizsan K."/>
            <person name="Almasi E."/>
            <person name="Merenyi Z."/>
            <person name="Sahu N."/>
            <person name="Viragh M."/>
            <person name="Koszo T."/>
            <person name="Mondo S."/>
            <person name="Kiss B."/>
            <person name="Balint B."/>
            <person name="Kues U."/>
            <person name="Barry K."/>
            <person name="Hegedus J.C."/>
            <person name="Henrissat B."/>
            <person name="Johnson J."/>
            <person name="Lipzen A."/>
            <person name="Ohm R."/>
            <person name="Nagy I."/>
            <person name="Pangilinan J."/>
            <person name="Yan J."/>
            <person name="Xiong Y."/>
            <person name="Grigoriev I.V."/>
            <person name="Hibbett D.S."/>
            <person name="Nagy L.G."/>
        </authorList>
    </citation>
    <scope>NUCLEOTIDE SEQUENCE [LARGE SCALE GENOMIC DNA]</scope>
    <source>
        <strain evidence="2 3">SZMC22713</strain>
    </source>
</reference>
<dbReference type="InterPro" id="IPR010357">
    <property type="entry name" value="TXNDC17_dom"/>
</dbReference>
<organism evidence="2 3">
    <name type="scientific">Rickenella mellea</name>
    <dbReference type="NCBI Taxonomy" id="50990"/>
    <lineage>
        <taxon>Eukaryota</taxon>
        <taxon>Fungi</taxon>
        <taxon>Dikarya</taxon>
        <taxon>Basidiomycota</taxon>
        <taxon>Agaricomycotina</taxon>
        <taxon>Agaricomycetes</taxon>
        <taxon>Hymenochaetales</taxon>
        <taxon>Rickenellaceae</taxon>
        <taxon>Rickenella</taxon>
    </lineage>
</organism>
<keyword evidence="3" id="KW-1185">Reference proteome</keyword>
<dbReference type="Proteomes" id="UP000294933">
    <property type="component" value="Unassembled WGS sequence"/>
</dbReference>
<name>A0A4Y7QKA6_9AGAM</name>
<dbReference type="VEuPathDB" id="FungiDB:BD410DRAFT_835324"/>
<dbReference type="Gene3D" id="3.40.30.10">
    <property type="entry name" value="Glutaredoxin"/>
    <property type="match status" value="1"/>
</dbReference>
<protein>
    <recommendedName>
        <fullName evidence="1">Thioredoxin domain-containing protein</fullName>
    </recommendedName>
</protein>
<dbReference type="SUPFAM" id="SSF52833">
    <property type="entry name" value="Thioredoxin-like"/>
    <property type="match status" value="1"/>
</dbReference>
<dbReference type="OrthoDB" id="78947at2759"/>
<proteinExistence type="predicted"/>
<evidence type="ECO:0000313" key="3">
    <source>
        <dbReference type="Proteomes" id="UP000294933"/>
    </source>
</evidence>
<dbReference type="InterPro" id="IPR036249">
    <property type="entry name" value="Thioredoxin-like_sf"/>
</dbReference>
<accession>A0A4Y7QKA6</accession>
<sequence>MSIAYLSDPLLVKDIKTGFLIFYSSIDATTKEMWCPDCRRVEALVDETFGKETSPAATIVYVGQRSE</sequence>
<dbReference type="AlphaFoldDB" id="A0A4Y7QKA6"/>
<gene>
    <name evidence="2" type="ORF">BD410DRAFT_835324</name>
</gene>
<dbReference type="STRING" id="50990.A0A4Y7QKA6"/>